<organism evidence="3 4">
    <name type="scientific">Helicobacter trogontum</name>
    <dbReference type="NCBI Taxonomy" id="50960"/>
    <lineage>
        <taxon>Bacteria</taxon>
        <taxon>Pseudomonadati</taxon>
        <taxon>Campylobacterota</taxon>
        <taxon>Epsilonproteobacteria</taxon>
        <taxon>Campylobacterales</taxon>
        <taxon>Helicobacteraceae</taxon>
        <taxon>Helicobacter</taxon>
    </lineage>
</organism>
<dbReference type="Pfam" id="PF08239">
    <property type="entry name" value="SH3_3"/>
    <property type="match status" value="1"/>
</dbReference>
<gene>
    <name evidence="3" type="ORF">LS81_000380</name>
</gene>
<keyword evidence="1" id="KW-1133">Transmembrane helix</keyword>
<feature type="transmembrane region" description="Helical" evidence="1">
    <location>
        <begin position="352"/>
        <end position="370"/>
    </location>
</feature>
<dbReference type="OrthoDB" id="5372311at2"/>
<keyword evidence="1" id="KW-0472">Membrane</keyword>
<evidence type="ECO:0000313" key="4">
    <source>
        <dbReference type="Proteomes" id="UP000029878"/>
    </source>
</evidence>
<feature type="domain" description="SH3b" evidence="2">
    <location>
        <begin position="383"/>
        <end position="427"/>
    </location>
</feature>
<comment type="caution">
    <text evidence="3">The sequence shown here is derived from an EMBL/GenBank/DDBJ whole genome shotgun (WGS) entry which is preliminary data.</text>
</comment>
<keyword evidence="1" id="KW-0812">Transmembrane</keyword>
<protein>
    <recommendedName>
        <fullName evidence="2">SH3b domain-containing protein</fullName>
    </recommendedName>
</protein>
<dbReference type="AlphaFoldDB" id="A0A4U8SFR1"/>
<accession>A0A4U8SFR1</accession>
<feature type="transmembrane region" description="Helical" evidence="1">
    <location>
        <begin position="327"/>
        <end position="345"/>
    </location>
</feature>
<evidence type="ECO:0000313" key="3">
    <source>
        <dbReference type="EMBL" id="TLD84867.1"/>
    </source>
</evidence>
<feature type="transmembrane region" description="Helical" evidence="1">
    <location>
        <begin position="6"/>
        <end position="26"/>
    </location>
</feature>
<sequence length="433" mass="49519">MPSRFYAVLNPIYFISISLIFIKNILTCKNAHTYFNHLKHIILSVGIIYMCINPLYAVDEIPSDIANSALNNDENDEAMVTTDNTEQVKILNVTTLTDIDSLREQTLYIGQYITITYRLVLLDEARIVYTEFNPSLDKQDKNAKSQSVQLIKESAWQKEDDYYTATYTFKIIQSKITIPSLVVHVQNNYLQDSMQTDPINLQAQALDKTQGYSGVVADSLKIIDYTLENYDDNNNMILIELEGHGSNLEDFRLPNIKDQEFGQGTKFSDDVARVNVLARIPKELDSIEFSYFDINKHEFIPLSIKNAVNIESFDDEIRDDLNPKSSFIKITNIILFAMLGIFLLITLIKRSYIAAITSCLLLGFIVYRIFSNTYSIKTLPNARVLIQPTHSSTELFVITNPTKLEAIDKKNGYYKVNIDSKVGWISRNDTNKR</sequence>
<evidence type="ECO:0000256" key="1">
    <source>
        <dbReference type="SAM" id="Phobius"/>
    </source>
</evidence>
<dbReference type="EMBL" id="JRPL02000001">
    <property type="protein sequence ID" value="TLD84867.1"/>
    <property type="molecule type" value="Genomic_DNA"/>
</dbReference>
<dbReference type="InterPro" id="IPR003646">
    <property type="entry name" value="SH3-like_bac-type"/>
</dbReference>
<dbReference type="Gene3D" id="2.30.30.40">
    <property type="entry name" value="SH3 Domains"/>
    <property type="match status" value="1"/>
</dbReference>
<evidence type="ECO:0000259" key="2">
    <source>
        <dbReference type="Pfam" id="PF08239"/>
    </source>
</evidence>
<reference evidence="3 4" key="1">
    <citation type="journal article" date="2014" name="Genome Announc.">
        <title>Draft genome sequences of eight enterohepatic helicobacter species isolated from both laboratory and wild rodents.</title>
        <authorList>
            <person name="Sheh A."/>
            <person name="Shen Z."/>
            <person name="Fox J.G."/>
        </authorList>
    </citation>
    <scope>NUCLEOTIDE SEQUENCE [LARGE SCALE GENOMIC DNA]</scope>
    <source>
        <strain evidence="3 4">ATCC 700114</strain>
    </source>
</reference>
<name>A0A4U8SFR1_9HELI</name>
<dbReference type="Proteomes" id="UP000029878">
    <property type="component" value="Unassembled WGS sequence"/>
</dbReference>
<proteinExistence type="predicted"/>